<organism evidence="1 2">
    <name type="scientific">Pseudocohnilembus persalinus</name>
    <name type="common">Ciliate</name>
    <dbReference type="NCBI Taxonomy" id="266149"/>
    <lineage>
        <taxon>Eukaryota</taxon>
        <taxon>Sar</taxon>
        <taxon>Alveolata</taxon>
        <taxon>Ciliophora</taxon>
        <taxon>Intramacronucleata</taxon>
        <taxon>Oligohymenophorea</taxon>
        <taxon>Scuticociliatia</taxon>
        <taxon>Philasterida</taxon>
        <taxon>Pseudocohnilembidae</taxon>
        <taxon>Pseudocohnilembus</taxon>
    </lineage>
</organism>
<accession>A0A0V0QMS5</accession>
<dbReference type="Proteomes" id="UP000054937">
    <property type="component" value="Unassembled WGS sequence"/>
</dbReference>
<dbReference type="EMBL" id="LDAU01000129">
    <property type="protein sequence ID" value="KRX03651.1"/>
    <property type="molecule type" value="Genomic_DNA"/>
</dbReference>
<keyword evidence="2" id="KW-1185">Reference proteome</keyword>
<evidence type="ECO:0000313" key="1">
    <source>
        <dbReference type="EMBL" id="KRX03651.1"/>
    </source>
</evidence>
<reference evidence="1 2" key="1">
    <citation type="journal article" date="2015" name="Sci. Rep.">
        <title>Genome of the facultative scuticociliatosis pathogen Pseudocohnilembus persalinus provides insight into its virulence through horizontal gene transfer.</title>
        <authorList>
            <person name="Xiong J."/>
            <person name="Wang G."/>
            <person name="Cheng J."/>
            <person name="Tian M."/>
            <person name="Pan X."/>
            <person name="Warren A."/>
            <person name="Jiang C."/>
            <person name="Yuan D."/>
            <person name="Miao W."/>
        </authorList>
    </citation>
    <scope>NUCLEOTIDE SEQUENCE [LARGE SCALE GENOMIC DNA]</scope>
    <source>
        <strain evidence="1">36N120E</strain>
    </source>
</reference>
<proteinExistence type="predicted"/>
<dbReference type="AlphaFoldDB" id="A0A0V0QMS5"/>
<sequence>MGLQISSQIPTRIRKLIEPSSKGVINYKNQIDINERPNGLITELVNIEQFRFNFQIFEDIIPYLQKEELCPYKLIEQLFSSIFIEPKNQILFDRILQQNNELEYYSDQIQQLKKVREIFCQFNKNNNVEEHLLIQIIEILVYDPMIYYKYAYFMQGEFIKFIFIQAMFLQRIVGEKATEELLSKAFKHAFILFLEGMNYRLQQIKEVEEDLQNMTARGMGVR</sequence>
<evidence type="ECO:0000313" key="2">
    <source>
        <dbReference type="Proteomes" id="UP000054937"/>
    </source>
</evidence>
<dbReference type="InParanoid" id="A0A0V0QMS5"/>
<name>A0A0V0QMS5_PSEPJ</name>
<comment type="caution">
    <text evidence="1">The sequence shown here is derived from an EMBL/GenBank/DDBJ whole genome shotgun (WGS) entry which is preliminary data.</text>
</comment>
<protein>
    <submittedName>
        <fullName evidence="1">Uncharacterized protein</fullName>
    </submittedName>
</protein>
<gene>
    <name evidence="1" type="ORF">PPERSA_04203</name>
</gene>